<dbReference type="SUPFAM" id="SSF48239">
    <property type="entry name" value="Terpenoid cyclases/Protein prenyltransferases"/>
    <property type="match status" value="1"/>
</dbReference>
<dbReference type="RefSeq" id="WP_002649185.1">
    <property type="nucleotide sequence ID" value="NZ_CP042910.1"/>
</dbReference>
<name>A0ABX5YII3_9PLAN</name>
<proteinExistence type="predicted"/>
<accession>A0ABX5YII3</accession>
<dbReference type="Proteomes" id="UP000322887">
    <property type="component" value="Chromosome"/>
</dbReference>
<dbReference type="EMBL" id="CP042910">
    <property type="protein sequence ID" value="QEG15388.1"/>
    <property type="molecule type" value="Genomic_DNA"/>
</dbReference>
<protein>
    <submittedName>
        <fullName evidence="1">Prenyltransferase and squalene oxidase repeat protein</fullName>
    </submittedName>
</protein>
<gene>
    <name evidence="1" type="ORF">GmarT_12280</name>
</gene>
<dbReference type="InterPro" id="IPR008930">
    <property type="entry name" value="Terpenoid_cyclase/PrenylTrfase"/>
</dbReference>
<evidence type="ECO:0000313" key="2">
    <source>
        <dbReference type="Proteomes" id="UP000322887"/>
    </source>
</evidence>
<organism evidence="1 2">
    <name type="scientific">Gimesia maris</name>
    <dbReference type="NCBI Taxonomy" id="122"/>
    <lineage>
        <taxon>Bacteria</taxon>
        <taxon>Pseudomonadati</taxon>
        <taxon>Planctomycetota</taxon>
        <taxon>Planctomycetia</taxon>
        <taxon>Planctomycetales</taxon>
        <taxon>Planctomycetaceae</taxon>
        <taxon>Gimesia</taxon>
    </lineage>
</organism>
<sequence>MKARFDQGAKVINTTNVNSFILVIGFWSLQVTAQTSNSETTPERAKKFQYQTDVIHVPGAYVDEPIRKEFSLQQGEQYLEQGSDAWTTQRKCVSCHTNGMYLLSRPELTPELGVPAREKRDFFIKELRKLEAMDREKQLSGILPTQIAYVAAGLAEWDQHVSRKLSPETDEALRFMLSVQSKDGSWGNADCWPPFESSNYHGATIAAQAIAAAPGWRENLQDPKLQASVARLHSFLKQTEPAHDYGKVLLLWTAASSPDLISAEQKQALIQMIREHQLPDGGWSIRSFATPEAWGRGNRAEKLRAEPEYDQKAGRWKKLSSDGHQTGLAILVLRESGVPANDPQIQKGVQWLLTHQRESGRWWTRSLNTDRWHFITYSGTFYPLLALKHCDVLPALKQTTAR</sequence>
<dbReference type="GeneID" id="98645870"/>
<reference evidence="1 2" key="1">
    <citation type="submission" date="2019-08" db="EMBL/GenBank/DDBJ databases">
        <title>Deep-cultivation of Planctomycetes and their phenomic and genomic characterization uncovers novel biology.</title>
        <authorList>
            <person name="Wiegand S."/>
            <person name="Jogler M."/>
            <person name="Boedeker C."/>
            <person name="Pinto D."/>
            <person name="Vollmers J."/>
            <person name="Rivas-Marin E."/>
            <person name="Kohn T."/>
            <person name="Peeters S.H."/>
            <person name="Heuer A."/>
            <person name="Rast P."/>
            <person name="Oberbeckmann S."/>
            <person name="Bunk B."/>
            <person name="Jeske O."/>
            <person name="Meyerdierks A."/>
            <person name="Storesund J.E."/>
            <person name="Kallscheuer N."/>
            <person name="Luecker S."/>
            <person name="Lage O.M."/>
            <person name="Pohl T."/>
            <person name="Merkel B.J."/>
            <person name="Hornburger P."/>
            <person name="Mueller R.-W."/>
            <person name="Bruemmer F."/>
            <person name="Labrenz M."/>
            <person name="Spormann A.M."/>
            <person name="Op den Camp H."/>
            <person name="Overmann J."/>
            <person name="Amann R."/>
            <person name="Jetten M.S.M."/>
            <person name="Mascher T."/>
            <person name="Medema M.H."/>
            <person name="Devos D.P."/>
            <person name="Kaster A.-K."/>
            <person name="Ovreas L."/>
            <person name="Rohde M."/>
            <person name="Galperin M.Y."/>
            <person name="Jogler C."/>
        </authorList>
    </citation>
    <scope>NUCLEOTIDE SEQUENCE [LARGE SCALE GENOMIC DNA]</scope>
    <source>
        <strain evidence="1 2">DSM 8797</strain>
    </source>
</reference>
<dbReference type="Gene3D" id="1.50.10.20">
    <property type="match status" value="1"/>
</dbReference>
<keyword evidence="2" id="KW-1185">Reference proteome</keyword>
<evidence type="ECO:0000313" key="1">
    <source>
        <dbReference type="EMBL" id="QEG15388.1"/>
    </source>
</evidence>